<dbReference type="Pfam" id="PF13692">
    <property type="entry name" value="Glyco_trans_1_4"/>
    <property type="match status" value="1"/>
</dbReference>
<dbReference type="EMBL" id="CP060202">
    <property type="protein sequence ID" value="QNH61461.1"/>
    <property type="molecule type" value="Genomic_DNA"/>
</dbReference>
<dbReference type="AlphaFoldDB" id="A0A7G7W518"/>
<dbReference type="RefSeq" id="WP_185887391.1">
    <property type="nucleotide sequence ID" value="NZ_CP060202.1"/>
</dbReference>
<dbReference type="Gene3D" id="3.40.50.2000">
    <property type="entry name" value="Glycogen Phosphorylase B"/>
    <property type="match status" value="1"/>
</dbReference>
<dbReference type="GO" id="GO:0016740">
    <property type="term" value="F:transferase activity"/>
    <property type="evidence" value="ECO:0007669"/>
    <property type="project" value="UniProtKB-KW"/>
</dbReference>
<evidence type="ECO:0000313" key="2">
    <source>
        <dbReference type="Proteomes" id="UP000515489"/>
    </source>
</evidence>
<gene>
    <name evidence="1" type="ORF">H4317_15040</name>
</gene>
<keyword evidence="2" id="KW-1185">Reference proteome</keyword>
<reference evidence="1 2" key="1">
    <citation type="submission" date="2020-08" db="EMBL/GenBank/DDBJ databases">
        <title>Hymenobacter sp. S2-20-2 genome sequencing.</title>
        <authorList>
            <person name="Jin L."/>
        </authorList>
    </citation>
    <scope>NUCLEOTIDE SEQUENCE [LARGE SCALE GENOMIC DNA]</scope>
    <source>
        <strain evidence="1 2">S2-20-2</strain>
    </source>
</reference>
<protein>
    <submittedName>
        <fullName evidence="1">Glycosyltransferase</fullName>
    </submittedName>
</protein>
<proteinExistence type="predicted"/>
<evidence type="ECO:0000313" key="1">
    <source>
        <dbReference type="EMBL" id="QNH61461.1"/>
    </source>
</evidence>
<dbReference type="Proteomes" id="UP000515489">
    <property type="component" value="Chromosome"/>
</dbReference>
<sequence>MRILFLIPYPSGKAPSQRFRFEQYLHFLTEKGWSYKLAPFLSDDTWAILYKPGHTLAKVLGILAGFVRRFFLLFTVPSYDYVFIHREASPIGPPVFEWIIAKVLGKKIIYDFDDAIWMKDPAGEQTFISGLKWQQKVGQICRWAYKVSCGNSYLRDYALQFNPNSLINPTTLDTEHLHNRIRDQYTPERPIIGWTGTHTTLRHLDLVWPVLERLEREGYDFEFRVISNQPSNYKGLKSLTYTPWRKDTEIADLSQFHLGLMPLVDDPWARGKCAFKALQYMSLGMPALVSPVGMNTEVVQEGANGFVCDTPEQWYTALRQLLVSQDLRATQGAAARRTIVERYSVLSNKENFLALFS</sequence>
<dbReference type="KEGG" id="hsk:H4317_15040"/>
<accession>A0A7G7W518</accession>
<dbReference type="SUPFAM" id="SSF53756">
    <property type="entry name" value="UDP-Glycosyltransferase/glycogen phosphorylase"/>
    <property type="match status" value="1"/>
</dbReference>
<organism evidence="1 2">
    <name type="scientific">Hymenobacter sediminicola</name>
    <dbReference type="NCBI Taxonomy" id="2761579"/>
    <lineage>
        <taxon>Bacteria</taxon>
        <taxon>Pseudomonadati</taxon>
        <taxon>Bacteroidota</taxon>
        <taxon>Cytophagia</taxon>
        <taxon>Cytophagales</taxon>
        <taxon>Hymenobacteraceae</taxon>
        <taxon>Hymenobacter</taxon>
    </lineage>
</organism>
<dbReference type="CDD" id="cd03801">
    <property type="entry name" value="GT4_PimA-like"/>
    <property type="match status" value="1"/>
</dbReference>
<name>A0A7G7W518_9BACT</name>
<keyword evidence="1" id="KW-0808">Transferase</keyword>